<feature type="non-terminal residue" evidence="2">
    <location>
        <position position="1"/>
    </location>
</feature>
<dbReference type="PANTHER" id="PTHR33994">
    <property type="entry name" value="OS04G0515000 PROTEIN"/>
    <property type="match status" value="1"/>
</dbReference>
<keyword evidence="1" id="KW-1133">Transmembrane helix</keyword>
<keyword evidence="1" id="KW-0472">Membrane</keyword>
<evidence type="ECO:0000313" key="2">
    <source>
        <dbReference type="EMBL" id="TVT97718.1"/>
    </source>
</evidence>
<dbReference type="PANTHER" id="PTHR33994:SF24">
    <property type="entry name" value="OS01G0712500 PROTEIN"/>
    <property type="match status" value="1"/>
</dbReference>
<protein>
    <recommendedName>
        <fullName evidence="4">Late embryogenesis abundant protein LEA-2 subgroup domain-containing protein</fullName>
    </recommendedName>
</protein>
<keyword evidence="3" id="KW-1185">Reference proteome</keyword>
<organism evidence="2 3">
    <name type="scientific">Eragrostis curvula</name>
    <name type="common">weeping love grass</name>
    <dbReference type="NCBI Taxonomy" id="38414"/>
    <lineage>
        <taxon>Eukaryota</taxon>
        <taxon>Viridiplantae</taxon>
        <taxon>Streptophyta</taxon>
        <taxon>Embryophyta</taxon>
        <taxon>Tracheophyta</taxon>
        <taxon>Spermatophyta</taxon>
        <taxon>Magnoliopsida</taxon>
        <taxon>Liliopsida</taxon>
        <taxon>Poales</taxon>
        <taxon>Poaceae</taxon>
        <taxon>PACMAD clade</taxon>
        <taxon>Chloridoideae</taxon>
        <taxon>Eragrostideae</taxon>
        <taxon>Eragrostidinae</taxon>
        <taxon>Eragrostis</taxon>
    </lineage>
</organism>
<sequence>MEPKDSAAGASRLDQREPSLYYQIAMALLCPSALYIACLYTAAVTLVLVRAGAAINIDGDYPMSSSVQLAGVKGLEAALAPGAVSPSFDLLVRVDNGRIYDEYREGGSVTVSYAGVALAHGRTPSFRVAAKEAVTFTVKATAGAVGVPAELFRLMSAERRWGAAQLEVSMQLGWPGGCDFTSAKTLAVHANHPTSEPACGLPHVTTLKLAADFT</sequence>
<name>A0A5J9SG00_9POAL</name>
<reference evidence="2 3" key="1">
    <citation type="journal article" date="2019" name="Sci. Rep.">
        <title>A high-quality genome of Eragrostis curvula grass provides insights into Poaceae evolution and supports new strategies to enhance forage quality.</title>
        <authorList>
            <person name="Carballo J."/>
            <person name="Santos B.A.C.M."/>
            <person name="Zappacosta D."/>
            <person name="Garbus I."/>
            <person name="Selva J.P."/>
            <person name="Gallo C.A."/>
            <person name="Diaz A."/>
            <person name="Albertini E."/>
            <person name="Caccamo M."/>
            <person name="Echenique V."/>
        </authorList>
    </citation>
    <scope>NUCLEOTIDE SEQUENCE [LARGE SCALE GENOMIC DNA]</scope>
    <source>
        <strain evidence="3">cv. Victoria</strain>
        <tissue evidence="2">Leaf</tissue>
    </source>
</reference>
<evidence type="ECO:0008006" key="4">
    <source>
        <dbReference type="Google" id="ProtNLM"/>
    </source>
</evidence>
<proteinExistence type="predicted"/>
<feature type="transmembrane region" description="Helical" evidence="1">
    <location>
        <begin position="20"/>
        <end position="49"/>
    </location>
</feature>
<evidence type="ECO:0000313" key="3">
    <source>
        <dbReference type="Proteomes" id="UP000324897"/>
    </source>
</evidence>
<dbReference type="EMBL" id="RWGY01000957">
    <property type="protein sequence ID" value="TVT97718.1"/>
    <property type="molecule type" value="Genomic_DNA"/>
</dbReference>
<dbReference type="Gramene" id="TVT97718">
    <property type="protein sequence ID" value="TVT97718"/>
    <property type="gene ID" value="EJB05_57024"/>
</dbReference>
<accession>A0A5J9SG00</accession>
<keyword evidence="1" id="KW-0812">Transmembrane</keyword>
<dbReference type="Proteomes" id="UP000324897">
    <property type="component" value="Unassembled WGS sequence"/>
</dbReference>
<dbReference type="AlphaFoldDB" id="A0A5J9SG00"/>
<comment type="caution">
    <text evidence="2">The sequence shown here is derived from an EMBL/GenBank/DDBJ whole genome shotgun (WGS) entry which is preliminary data.</text>
</comment>
<evidence type="ECO:0000256" key="1">
    <source>
        <dbReference type="SAM" id="Phobius"/>
    </source>
</evidence>
<dbReference type="OrthoDB" id="654946at2759"/>
<gene>
    <name evidence="2" type="ORF">EJB05_57024</name>
</gene>